<evidence type="ECO:0000256" key="1">
    <source>
        <dbReference type="ARBA" id="ARBA00004186"/>
    </source>
</evidence>
<dbReference type="GO" id="GO:0000226">
    <property type="term" value="P:microtubule cytoskeleton organization"/>
    <property type="evidence" value="ECO:0007669"/>
    <property type="project" value="TreeGrafter"/>
</dbReference>
<evidence type="ECO:0000256" key="13">
    <source>
        <dbReference type="PROSITE-ProRule" id="PRU00221"/>
    </source>
</evidence>
<keyword evidence="9" id="KW-0498">Mitosis</keyword>
<evidence type="ECO:0000256" key="4">
    <source>
        <dbReference type="ARBA" id="ARBA00022490"/>
    </source>
</evidence>
<dbReference type="CDD" id="cd21949">
    <property type="entry name" value="TD_EMAP3"/>
    <property type="match status" value="1"/>
</dbReference>
<keyword evidence="10" id="KW-0175">Coiled coil</keyword>
<evidence type="ECO:0000256" key="12">
    <source>
        <dbReference type="ARBA" id="ARBA00023306"/>
    </source>
</evidence>
<dbReference type="SMART" id="SM00320">
    <property type="entry name" value="WD40"/>
    <property type="match status" value="7"/>
</dbReference>
<feature type="region of interest" description="Disordered" evidence="14">
    <location>
        <begin position="110"/>
        <end position="146"/>
    </location>
</feature>
<evidence type="ECO:0000313" key="17">
    <source>
        <dbReference type="Ensembl" id="ENSCCRP00000054737.2"/>
    </source>
</evidence>
<dbReference type="Pfam" id="PF23409">
    <property type="entry name" value="Beta-prop_EML"/>
    <property type="match status" value="1"/>
</dbReference>
<feature type="compositionally biased region" description="Low complexity" evidence="14">
    <location>
        <begin position="813"/>
        <end position="823"/>
    </location>
</feature>
<dbReference type="PROSITE" id="PS50294">
    <property type="entry name" value="WD_REPEATS_REGION"/>
    <property type="match status" value="2"/>
</dbReference>
<dbReference type="GO" id="GO:0051301">
    <property type="term" value="P:cell division"/>
    <property type="evidence" value="ECO:0007669"/>
    <property type="project" value="UniProtKB-KW"/>
</dbReference>
<feature type="domain" description="EML-like first beta-propeller" evidence="15">
    <location>
        <begin position="234"/>
        <end position="512"/>
    </location>
</feature>
<dbReference type="InterPro" id="IPR001680">
    <property type="entry name" value="WD40_rpt"/>
</dbReference>
<keyword evidence="6" id="KW-0132">Cell division</keyword>
<dbReference type="GO" id="GO:0072686">
    <property type="term" value="C:mitotic spindle"/>
    <property type="evidence" value="ECO:0007669"/>
    <property type="project" value="UniProtKB-ARBA"/>
</dbReference>
<evidence type="ECO:0000256" key="14">
    <source>
        <dbReference type="SAM" id="MobiDB-lite"/>
    </source>
</evidence>
<dbReference type="Proteomes" id="UP001108240">
    <property type="component" value="Unplaced"/>
</dbReference>
<feature type="region of interest" description="Disordered" evidence="14">
    <location>
        <begin position="805"/>
        <end position="833"/>
    </location>
</feature>
<evidence type="ECO:0000256" key="9">
    <source>
        <dbReference type="ARBA" id="ARBA00022776"/>
    </source>
</evidence>
<dbReference type="Ensembl" id="ENSCCRT00000059329.2">
    <property type="protein sequence ID" value="ENSCCRP00000054737.2"/>
    <property type="gene ID" value="ENSCCRG00000027689.2"/>
</dbReference>
<dbReference type="SUPFAM" id="SSF50978">
    <property type="entry name" value="WD40 repeat-like"/>
    <property type="match status" value="2"/>
</dbReference>
<dbReference type="FunFam" id="2.130.10.10:FF:000019">
    <property type="entry name" value="echinoderm microtubule-associated protein-like 4 isoform X2"/>
    <property type="match status" value="1"/>
</dbReference>
<evidence type="ECO:0000256" key="11">
    <source>
        <dbReference type="ARBA" id="ARBA00023212"/>
    </source>
</evidence>
<dbReference type="GO" id="GO:0030496">
    <property type="term" value="C:midbody"/>
    <property type="evidence" value="ECO:0007669"/>
    <property type="project" value="UniProtKB-SubCell"/>
</dbReference>
<dbReference type="InterPro" id="IPR005108">
    <property type="entry name" value="HELP"/>
</dbReference>
<evidence type="ECO:0000259" key="16">
    <source>
        <dbReference type="Pfam" id="PF23414"/>
    </source>
</evidence>
<dbReference type="Pfam" id="PF03451">
    <property type="entry name" value="HELP"/>
    <property type="match status" value="1"/>
</dbReference>
<dbReference type="Gene3D" id="2.130.10.10">
    <property type="entry name" value="YVTN repeat-like/Quinoprotein amine dehydrogenase"/>
    <property type="match status" value="2"/>
</dbReference>
<feature type="repeat" description="WD" evidence="13">
    <location>
        <begin position="651"/>
        <end position="692"/>
    </location>
</feature>
<dbReference type="InterPro" id="IPR015943">
    <property type="entry name" value="WD40/YVTN_repeat-like_dom_sf"/>
</dbReference>
<evidence type="ECO:0000256" key="7">
    <source>
        <dbReference type="ARBA" id="ARBA00022701"/>
    </source>
</evidence>
<dbReference type="InterPro" id="IPR055442">
    <property type="entry name" value="Beta-prop_EML-like_2nd"/>
</dbReference>
<name>A0A8C1CXS4_CYPCA</name>
<keyword evidence="5 13" id="KW-0853">WD repeat</keyword>
<evidence type="ECO:0000256" key="3">
    <source>
        <dbReference type="ARBA" id="ARBA00006489"/>
    </source>
</evidence>
<organism evidence="17 18">
    <name type="scientific">Cyprinus carpio carpio</name>
    <dbReference type="NCBI Taxonomy" id="630221"/>
    <lineage>
        <taxon>Eukaryota</taxon>
        <taxon>Metazoa</taxon>
        <taxon>Chordata</taxon>
        <taxon>Craniata</taxon>
        <taxon>Vertebrata</taxon>
        <taxon>Euteleostomi</taxon>
        <taxon>Actinopterygii</taxon>
        <taxon>Neopterygii</taxon>
        <taxon>Teleostei</taxon>
        <taxon>Ostariophysi</taxon>
        <taxon>Cypriniformes</taxon>
        <taxon>Cyprinidae</taxon>
        <taxon>Cyprininae</taxon>
        <taxon>Cyprinus</taxon>
    </lineage>
</organism>
<accession>A0A8C1CXS4</accession>
<dbReference type="PANTHER" id="PTHR13720">
    <property type="entry name" value="WD-40 REPEAT PROTEIN"/>
    <property type="match status" value="1"/>
</dbReference>
<evidence type="ECO:0000256" key="5">
    <source>
        <dbReference type="ARBA" id="ARBA00022574"/>
    </source>
</evidence>
<sequence>VDIFYDVSAESSTEFPDRLSLMEVRLQAQEDEITLLKSSLADALRKLRLHDQQIPLLKQQLIAGKRNSLFHCANIKIFPALLVFESGKDQTWSSIVEDAIQPTTIRTLQKQLSKGSEDSQGSCPQTPTSSSPAPPKEPTSNPHGGLLSPIREGEKMLCSIKMFIRGRPITMYIPSNILNYEELRMDLPLQKLDLDWVYGYRGRDCRANLYLLPSGEAVYFIACVVVLYHIRNQTQRHYQKHTDCVRCLAIHPDKVRVASGQTAGVDKDGKPLQPFVHIWDSKTLVTLQQIGLGTFERGVGALTFSSSDAGTLLCVIDDSNEHMLSVWDWNKNIKHVEVKSTNEAILAVDFSPTDTNNIISCGKSHVYFWTMSTGTLTKKQGIFGKYKKPKFVLCFVFSLTGDVLTGDSEGNILTWGKSAADTKTLGKGAKETFQIMKQTRAHEGSVFAMCVLQGGAILSGGGKDRKVIRWSADLAPERECEIPEKFGAVRTIADVDGEELLVGTTRNAILRGTFSDGFVAIVQGHVDEMWGLATHPTQNIFISCGNDRQVCVWNAEDHKLDWCTTLEESGLCADFSPNGAVVSVGLSTGRWVVLDLQTKEVVSDLTDGNEQLSVMRYSPDGSFLAVGSHDNLIYIYNVTEGGRRYTRFGKCTGHSSFITHLDWSKDGKYIMSNSGDYEILYWDVASGCKLLRNRFESKDREWASYTCVLGFHVMGVWLEGSDGTDINALCRSHSESMVAVADDFCKVHLFQYPCPKPKAPSYKYEGHGSHVTNVRFTHNDSHLLSMGGKDTCILQWRVKGAAPGDHSKEHLASSSSVCSSSSSPYYDTPPRGQ</sequence>
<proteinExistence type="inferred from homology"/>
<evidence type="ECO:0000256" key="10">
    <source>
        <dbReference type="ARBA" id="ARBA00023054"/>
    </source>
</evidence>
<dbReference type="FunFam" id="2.130.10.10:FF:000005">
    <property type="entry name" value="Putative echinoderm microtubule-associated protein-like 1"/>
    <property type="match status" value="1"/>
</dbReference>
<dbReference type="InterPro" id="IPR050630">
    <property type="entry name" value="WD_repeat_EMAP"/>
</dbReference>
<protein>
    <submittedName>
        <fullName evidence="17">EMAP like 3</fullName>
    </submittedName>
</protein>
<dbReference type="GO" id="GO:0008017">
    <property type="term" value="F:microtubule binding"/>
    <property type="evidence" value="ECO:0007669"/>
    <property type="project" value="TreeGrafter"/>
</dbReference>
<keyword evidence="4" id="KW-0963">Cytoplasm</keyword>
<keyword evidence="8" id="KW-0677">Repeat</keyword>
<dbReference type="InterPro" id="IPR036322">
    <property type="entry name" value="WD40_repeat_dom_sf"/>
</dbReference>
<reference evidence="17" key="2">
    <citation type="submission" date="2025-09" db="UniProtKB">
        <authorList>
            <consortium name="Ensembl"/>
        </authorList>
    </citation>
    <scope>IDENTIFICATION</scope>
</reference>
<feature type="compositionally biased region" description="Low complexity" evidence="14">
    <location>
        <begin position="119"/>
        <end position="131"/>
    </location>
</feature>
<dbReference type="AlphaFoldDB" id="A0A8C1CXS4"/>
<keyword evidence="7" id="KW-0493">Microtubule</keyword>
<dbReference type="Pfam" id="PF23414">
    <property type="entry name" value="Beta-prop_EML_2"/>
    <property type="match status" value="1"/>
</dbReference>
<keyword evidence="12" id="KW-0131">Cell cycle</keyword>
<evidence type="ECO:0000256" key="6">
    <source>
        <dbReference type="ARBA" id="ARBA00022618"/>
    </source>
</evidence>
<feature type="repeat" description="WD" evidence="13">
    <location>
        <begin position="605"/>
        <end position="646"/>
    </location>
</feature>
<evidence type="ECO:0000313" key="18">
    <source>
        <dbReference type="Proteomes" id="UP001108240"/>
    </source>
</evidence>
<evidence type="ECO:0000256" key="8">
    <source>
        <dbReference type="ARBA" id="ARBA00022737"/>
    </source>
</evidence>
<dbReference type="GeneTree" id="ENSGT00940000159589"/>
<comment type="subcellular location">
    <subcellularLocation>
        <location evidence="1">Cytoplasm</location>
        <location evidence="1">Cytoskeleton</location>
        <location evidence="1">Spindle</location>
    </subcellularLocation>
    <subcellularLocation>
        <location evidence="2">Midbody</location>
    </subcellularLocation>
</comment>
<feature type="repeat" description="WD" evidence="13">
    <location>
        <begin position="522"/>
        <end position="554"/>
    </location>
</feature>
<dbReference type="InterPro" id="IPR055439">
    <property type="entry name" value="Beta-prop_EML_1st"/>
</dbReference>
<evidence type="ECO:0000256" key="2">
    <source>
        <dbReference type="ARBA" id="ARBA00004214"/>
    </source>
</evidence>
<comment type="similarity">
    <text evidence="3">Belongs to the WD repeat EMAP family.</text>
</comment>
<dbReference type="PROSITE" id="PS50082">
    <property type="entry name" value="WD_REPEATS_2"/>
    <property type="match status" value="3"/>
</dbReference>
<reference evidence="17" key="1">
    <citation type="submission" date="2025-08" db="UniProtKB">
        <authorList>
            <consortium name="Ensembl"/>
        </authorList>
    </citation>
    <scope>IDENTIFICATION</scope>
</reference>
<keyword evidence="11" id="KW-0206">Cytoskeleton</keyword>
<dbReference type="GO" id="GO:0005874">
    <property type="term" value="C:microtubule"/>
    <property type="evidence" value="ECO:0007669"/>
    <property type="project" value="UniProtKB-KW"/>
</dbReference>
<keyword evidence="18" id="KW-1185">Reference proteome</keyword>
<evidence type="ECO:0000259" key="15">
    <source>
        <dbReference type="Pfam" id="PF23409"/>
    </source>
</evidence>
<feature type="domain" description="EML-like second beta-propeller" evidence="16">
    <location>
        <begin position="529"/>
        <end position="798"/>
    </location>
</feature>
<dbReference type="PANTHER" id="PTHR13720:SF15">
    <property type="entry name" value="ECHINODERM MICROTUBULE-ASSOCIATED PROTEIN-LIKE 3"/>
    <property type="match status" value="1"/>
</dbReference>